<evidence type="ECO:0000256" key="4">
    <source>
        <dbReference type="ARBA" id="ARBA00022723"/>
    </source>
</evidence>
<keyword evidence="5" id="KW-0547">Nucleotide-binding</keyword>
<dbReference type="PANTHER" id="PTHR11067:SF9">
    <property type="entry name" value="INOSINE TRIPHOSPHATE PYROPHOSPHATASE"/>
    <property type="match status" value="1"/>
</dbReference>
<dbReference type="GO" id="GO:0036220">
    <property type="term" value="F:ITP diphosphatase activity"/>
    <property type="evidence" value="ECO:0007669"/>
    <property type="project" value="UniProtKB-EC"/>
</dbReference>
<evidence type="ECO:0000256" key="7">
    <source>
        <dbReference type="ARBA" id="ARBA00022842"/>
    </source>
</evidence>
<evidence type="ECO:0000256" key="16">
    <source>
        <dbReference type="ARBA" id="ARBA00083635"/>
    </source>
</evidence>
<dbReference type="GO" id="GO:0035870">
    <property type="term" value="F:dITP diphosphatase activity"/>
    <property type="evidence" value="ECO:0007669"/>
    <property type="project" value="UniProtKB-ARBA"/>
</dbReference>
<evidence type="ECO:0000256" key="3">
    <source>
        <dbReference type="ARBA" id="ARBA00011738"/>
    </source>
</evidence>
<evidence type="ECO:0000256" key="13">
    <source>
        <dbReference type="ARBA" id="ARBA00075987"/>
    </source>
</evidence>
<evidence type="ECO:0000256" key="14">
    <source>
        <dbReference type="ARBA" id="ARBA00078805"/>
    </source>
</evidence>
<evidence type="ECO:0000256" key="8">
    <source>
        <dbReference type="ARBA" id="ARBA00023080"/>
    </source>
</evidence>
<organism evidence="17">
    <name type="scientific">marine metagenome</name>
    <dbReference type="NCBI Taxonomy" id="408172"/>
    <lineage>
        <taxon>unclassified sequences</taxon>
        <taxon>metagenomes</taxon>
        <taxon>ecological metagenomes</taxon>
    </lineage>
</organism>
<evidence type="ECO:0000256" key="1">
    <source>
        <dbReference type="ARBA" id="ARBA00001946"/>
    </source>
</evidence>
<keyword evidence="4" id="KW-0479">Metal-binding</keyword>
<evidence type="ECO:0000256" key="5">
    <source>
        <dbReference type="ARBA" id="ARBA00022741"/>
    </source>
</evidence>
<comment type="cofactor">
    <cofactor evidence="1">
        <name>Mg(2+)</name>
        <dbReference type="ChEBI" id="CHEBI:18420"/>
    </cofactor>
</comment>
<evidence type="ECO:0000256" key="10">
    <source>
        <dbReference type="ARBA" id="ARBA00052017"/>
    </source>
</evidence>
<evidence type="ECO:0000256" key="15">
    <source>
        <dbReference type="ARBA" id="ARBA00083186"/>
    </source>
</evidence>
<dbReference type="PANTHER" id="PTHR11067">
    <property type="entry name" value="INOSINE TRIPHOSPHATE PYROPHOSPHATASE/HAM1 PROTEIN"/>
    <property type="match status" value="1"/>
</dbReference>
<dbReference type="EC" id="3.6.1.66" evidence="11"/>
<proteinExistence type="inferred from homology"/>
<protein>
    <recommendedName>
        <fullName evidence="12">dITP/XTP pyrophosphatase</fullName>
        <ecNumber evidence="11">3.6.1.66</ecNumber>
    </recommendedName>
    <alternativeName>
        <fullName evidence="13">Non-canonical purine NTP pyrophosphatase</fullName>
    </alternativeName>
    <alternativeName>
        <fullName evidence="14">Non-standard purine NTP pyrophosphatase</fullName>
    </alternativeName>
    <alternativeName>
        <fullName evidence="16">Nucleoside-triphosphate diphosphatase</fullName>
    </alternativeName>
    <alternativeName>
        <fullName evidence="15">Nucleoside-triphosphate pyrophosphatase</fullName>
    </alternativeName>
</protein>
<dbReference type="AlphaFoldDB" id="A0A383E7I9"/>
<accession>A0A383E7I9</accession>
<name>A0A383E7I9_9ZZZZ</name>
<dbReference type="GO" id="GO:0009146">
    <property type="term" value="P:purine nucleoside triphosphate catabolic process"/>
    <property type="evidence" value="ECO:0007669"/>
    <property type="project" value="UniProtKB-ARBA"/>
</dbReference>
<evidence type="ECO:0000313" key="17">
    <source>
        <dbReference type="EMBL" id="SVE52058.1"/>
    </source>
</evidence>
<dbReference type="SUPFAM" id="SSF52972">
    <property type="entry name" value="ITPase-like"/>
    <property type="match status" value="1"/>
</dbReference>
<dbReference type="InterPro" id="IPR020922">
    <property type="entry name" value="dITP/XTP_pyrophosphatase"/>
</dbReference>
<dbReference type="Gene3D" id="3.90.950.10">
    <property type="match status" value="1"/>
</dbReference>
<dbReference type="GO" id="GO:0017111">
    <property type="term" value="F:ribonucleoside triphosphate phosphatase activity"/>
    <property type="evidence" value="ECO:0007669"/>
    <property type="project" value="InterPro"/>
</dbReference>
<dbReference type="InterPro" id="IPR002637">
    <property type="entry name" value="RdgB/HAM1"/>
</dbReference>
<dbReference type="Pfam" id="PF01725">
    <property type="entry name" value="Ham1p_like"/>
    <property type="match status" value="1"/>
</dbReference>
<evidence type="ECO:0000256" key="2">
    <source>
        <dbReference type="ARBA" id="ARBA00008023"/>
    </source>
</evidence>
<comment type="catalytic activity">
    <reaction evidence="9">
        <text>dITP + H2O = dIMP + diphosphate + H(+)</text>
        <dbReference type="Rhea" id="RHEA:28342"/>
        <dbReference type="ChEBI" id="CHEBI:15377"/>
        <dbReference type="ChEBI" id="CHEBI:15378"/>
        <dbReference type="ChEBI" id="CHEBI:33019"/>
        <dbReference type="ChEBI" id="CHEBI:61194"/>
        <dbReference type="ChEBI" id="CHEBI:61382"/>
        <dbReference type="EC" id="3.6.1.66"/>
    </reaction>
</comment>
<keyword evidence="6" id="KW-0378">Hydrolase</keyword>
<reference evidence="17" key="1">
    <citation type="submission" date="2018-05" db="EMBL/GenBank/DDBJ databases">
        <authorList>
            <person name="Lanie J.A."/>
            <person name="Ng W.-L."/>
            <person name="Kazmierczak K.M."/>
            <person name="Andrzejewski T.M."/>
            <person name="Davidsen T.M."/>
            <person name="Wayne K.J."/>
            <person name="Tettelin H."/>
            <person name="Glass J.I."/>
            <person name="Rusch D."/>
            <person name="Podicherti R."/>
            <person name="Tsui H.-C.T."/>
            <person name="Winkler M.E."/>
        </authorList>
    </citation>
    <scope>NUCLEOTIDE SEQUENCE</scope>
</reference>
<dbReference type="GO" id="GO:0009117">
    <property type="term" value="P:nucleotide metabolic process"/>
    <property type="evidence" value="ECO:0007669"/>
    <property type="project" value="UniProtKB-KW"/>
</dbReference>
<evidence type="ECO:0000256" key="6">
    <source>
        <dbReference type="ARBA" id="ARBA00022801"/>
    </source>
</evidence>
<keyword evidence="8" id="KW-0546">Nucleotide metabolism</keyword>
<dbReference type="EMBL" id="UINC01223032">
    <property type="protein sequence ID" value="SVE52058.1"/>
    <property type="molecule type" value="Genomic_DNA"/>
</dbReference>
<gene>
    <name evidence="17" type="ORF">METZ01_LOCUS504912</name>
</gene>
<comment type="similarity">
    <text evidence="2">Belongs to the HAM1 NTPase family.</text>
</comment>
<dbReference type="GO" id="GO:0036222">
    <property type="term" value="F:XTP diphosphatase activity"/>
    <property type="evidence" value="ECO:0007669"/>
    <property type="project" value="UniProtKB-ARBA"/>
</dbReference>
<evidence type="ECO:0000256" key="12">
    <source>
        <dbReference type="ARBA" id="ARBA00071289"/>
    </source>
</evidence>
<dbReference type="GO" id="GO:0005829">
    <property type="term" value="C:cytosol"/>
    <property type="evidence" value="ECO:0007669"/>
    <property type="project" value="TreeGrafter"/>
</dbReference>
<dbReference type="HAMAP" id="MF_01405">
    <property type="entry name" value="Non_canon_purine_NTPase"/>
    <property type="match status" value="1"/>
</dbReference>
<dbReference type="GO" id="GO:0000166">
    <property type="term" value="F:nucleotide binding"/>
    <property type="evidence" value="ECO:0007669"/>
    <property type="project" value="UniProtKB-KW"/>
</dbReference>
<dbReference type="NCBIfam" id="TIGR00042">
    <property type="entry name" value="RdgB/HAM1 family non-canonical purine NTP pyrophosphatase"/>
    <property type="match status" value="1"/>
</dbReference>
<keyword evidence="7" id="KW-0460">Magnesium</keyword>
<comment type="subunit">
    <text evidence="3">Homodimer.</text>
</comment>
<dbReference type="InterPro" id="IPR029001">
    <property type="entry name" value="ITPase-like_fam"/>
</dbReference>
<sequence>MKIYLASGNEHKLSELRVALERANLACEILSANEIGGMPEVDESGQTFEANACLKAEALRPLGSADAWYLADDSGIEIDHLEGRPGVRSARYAGEDCDDEANNDRVLKEMAEVPDEERNCRFRCALSLVGEGLNEIFSGACEGTLLHQRRGTGGFGYDPLFLPVESSCTFAEISAEEKARISHRARALAKLIEFLSKKLG</sequence>
<dbReference type="FunFam" id="3.90.950.10:FF:000001">
    <property type="entry name" value="dITP/XTP pyrophosphatase"/>
    <property type="match status" value="1"/>
</dbReference>
<evidence type="ECO:0000256" key="11">
    <source>
        <dbReference type="ARBA" id="ARBA00066468"/>
    </source>
</evidence>
<dbReference type="GO" id="GO:0046872">
    <property type="term" value="F:metal ion binding"/>
    <property type="evidence" value="ECO:0007669"/>
    <property type="project" value="UniProtKB-KW"/>
</dbReference>
<dbReference type="CDD" id="cd00515">
    <property type="entry name" value="HAM1"/>
    <property type="match status" value="1"/>
</dbReference>
<evidence type="ECO:0000256" key="9">
    <source>
        <dbReference type="ARBA" id="ARBA00051875"/>
    </source>
</evidence>
<comment type="catalytic activity">
    <reaction evidence="10">
        <text>XTP + H2O = XMP + diphosphate + H(+)</text>
        <dbReference type="Rhea" id="RHEA:28610"/>
        <dbReference type="ChEBI" id="CHEBI:15377"/>
        <dbReference type="ChEBI" id="CHEBI:15378"/>
        <dbReference type="ChEBI" id="CHEBI:33019"/>
        <dbReference type="ChEBI" id="CHEBI:57464"/>
        <dbReference type="ChEBI" id="CHEBI:61314"/>
        <dbReference type="EC" id="3.6.1.66"/>
    </reaction>
</comment>